<evidence type="ECO:0000313" key="3">
    <source>
        <dbReference type="Proteomes" id="UP000199048"/>
    </source>
</evidence>
<dbReference type="InterPro" id="IPR021109">
    <property type="entry name" value="Peptidase_aspartic_dom_sf"/>
</dbReference>
<dbReference type="Gene3D" id="2.40.70.10">
    <property type="entry name" value="Acid Proteases"/>
    <property type="match status" value="1"/>
</dbReference>
<dbReference type="Pfam" id="PF13975">
    <property type="entry name" value="gag-asp_proteas"/>
    <property type="match status" value="1"/>
</dbReference>
<dbReference type="CDD" id="cd05483">
    <property type="entry name" value="retropepsin_like_bacteria"/>
    <property type="match status" value="1"/>
</dbReference>
<dbReference type="InterPro" id="IPR034122">
    <property type="entry name" value="Retropepsin-like_bacterial"/>
</dbReference>
<dbReference type="GO" id="GO:0006508">
    <property type="term" value="P:proteolysis"/>
    <property type="evidence" value="ECO:0007669"/>
    <property type="project" value="UniProtKB-KW"/>
</dbReference>
<proteinExistence type="predicted"/>
<keyword evidence="2" id="KW-0645">Protease</keyword>
<dbReference type="InterPro" id="IPR011969">
    <property type="entry name" value="Clan_AA_Asp_peptidase_C"/>
</dbReference>
<keyword evidence="1" id="KW-1133">Transmembrane helix</keyword>
<keyword evidence="1" id="KW-0812">Transmembrane</keyword>
<feature type="transmembrane region" description="Helical" evidence="1">
    <location>
        <begin position="35"/>
        <end position="53"/>
    </location>
</feature>
<dbReference type="GO" id="GO:0008233">
    <property type="term" value="F:peptidase activity"/>
    <property type="evidence" value="ECO:0007669"/>
    <property type="project" value="UniProtKB-KW"/>
</dbReference>
<reference evidence="3" key="1">
    <citation type="submission" date="2016-10" db="EMBL/GenBank/DDBJ databases">
        <authorList>
            <person name="Varghese N."/>
            <person name="Submissions S."/>
        </authorList>
    </citation>
    <scope>NUCLEOTIDE SEQUENCE [LARGE SCALE GENOMIC DNA]</scope>
    <source>
        <strain evidence="3">BL36</strain>
    </source>
</reference>
<protein>
    <submittedName>
        <fullName evidence="2">Aspartyl protease family protein</fullName>
    </submittedName>
</protein>
<evidence type="ECO:0000313" key="2">
    <source>
        <dbReference type="EMBL" id="SFL46854.1"/>
    </source>
</evidence>
<dbReference type="OrthoDB" id="7595324at2"/>
<accession>A0A1I4HXR0</accession>
<organism evidence="2 3">
    <name type="scientific">Methylobacterium pseudosasicola</name>
    <dbReference type="NCBI Taxonomy" id="582667"/>
    <lineage>
        <taxon>Bacteria</taxon>
        <taxon>Pseudomonadati</taxon>
        <taxon>Pseudomonadota</taxon>
        <taxon>Alphaproteobacteria</taxon>
        <taxon>Hyphomicrobiales</taxon>
        <taxon>Methylobacteriaceae</taxon>
        <taxon>Methylobacterium</taxon>
    </lineage>
</organism>
<keyword evidence="1" id="KW-0472">Membrane</keyword>
<dbReference type="NCBIfam" id="TIGR02281">
    <property type="entry name" value="clan_AA_DTGA"/>
    <property type="match status" value="1"/>
</dbReference>
<name>A0A1I4HXR0_9HYPH</name>
<keyword evidence="3" id="KW-1185">Reference proteome</keyword>
<feature type="transmembrane region" description="Helical" evidence="1">
    <location>
        <begin position="65"/>
        <end position="83"/>
    </location>
</feature>
<dbReference type="Proteomes" id="UP000199048">
    <property type="component" value="Unassembled WGS sequence"/>
</dbReference>
<sequence length="231" mass="24023">MIYLGLAAIALVTAVLVLSDGSDSSLGGVIEPDHLAALASTGGILALVVAGYWRQFRASLGPNLRALFAWALIGLALVIGYSYRDRFQGVGARVLGDLRPGSAVSGPGGTVMITRRADGDFRVEAEVNGRVQPFLFDTGASSVVLTAENAAALGLTPAPAEFTARVSTANGIAYAAPIQLDSLRIGTITERRVNAMVARPGSLAGNLLGQTFLTRLSSYEVRGDRLILSPP</sequence>
<gene>
    <name evidence="2" type="ORF">SAMN05192568_1005115</name>
</gene>
<keyword evidence="2" id="KW-0378">Hydrolase</keyword>
<dbReference type="AlphaFoldDB" id="A0A1I4HXR0"/>
<dbReference type="RefSeq" id="WP_092038499.1">
    <property type="nucleotide sequence ID" value="NZ_FOTK01000005.1"/>
</dbReference>
<dbReference type="STRING" id="582667.SAMN05192568_1005115"/>
<evidence type="ECO:0000256" key="1">
    <source>
        <dbReference type="SAM" id="Phobius"/>
    </source>
</evidence>
<dbReference type="EMBL" id="FOTK01000005">
    <property type="protein sequence ID" value="SFL46854.1"/>
    <property type="molecule type" value="Genomic_DNA"/>
</dbReference>
<dbReference type="SUPFAM" id="SSF50630">
    <property type="entry name" value="Acid proteases"/>
    <property type="match status" value="1"/>
</dbReference>